<feature type="region of interest" description="Disordered" evidence="3">
    <location>
        <begin position="1"/>
        <end position="23"/>
    </location>
</feature>
<keyword evidence="2" id="KW-0560">Oxidoreductase</keyword>
<dbReference type="SMART" id="SM00822">
    <property type="entry name" value="PKS_KR"/>
    <property type="match status" value="1"/>
</dbReference>
<dbReference type="NCBIfam" id="TIGR02632">
    <property type="entry name" value="RhaD_aldol-ADH"/>
    <property type="match status" value="1"/>
</dbReference>
<evidence type="ECO:0000256" key="1">
    <source>
        <dbReference type="ARBA" id="ARBA00006484"/>
    </source>
</evidence>
<feature type="domain" description="Ketoreductase" evidence="4">
    <location>
        <begin position="467"/>
        <end position="651"/>
    </location>
</feature>
<dbReference type="Gene3D" id="3.40.225.10">
    <property type="entry name" value="Class II aldolase/adducin N-terminal domain"/>
    <property type="match status" value="1"/>
</dbReference>
<evidence type="ECO:0000256" key="2">
    <source>
        <dbReference type="ARBA" id="ARBA00023002"/>
    </source>
</evidence>
<dbReference type="PROSITE" id="PS00061">
    <property type="entry name" value="ADH_SHORT"/>
    <property type="match status" value="1"/>
</dbReference>
<evidence type="ECO:0000259" key="4">
    <source>
        <dbReference type="SMART" id="SM00822"/>
    </source>
</evidence>
<dbReference type="PRINTS" id="PR00081">
    <property type="entry name" value="GDHRDH"/>
</dbReference>
<dbReference type="InterPro" id="IPR036409">
    <property type="entry name" value="Aldolase_II/adducin_N_sf"/>
</dbReference>
<dbReference type="PANTHER" id="PTHR43669">
    <property type="entry name" value="5-KETO-D-GLUCONATE 5-REDUCTASE"/>
    <property type="match status" value="1"/>
</dbReference>
<evidence type="ECO:0000313" key="6">
    <source>
        <dbReference type="EMBL" id="MDR6509694.1"/>
    </source>
</evidence>
<gene>
    <name evidence="6" type="ORF">J2792_000534</name>
</gene>
<sequence length="731" mass="77981">MQSSWLCRPTFTGQSGSDSMAQSTQDAMTVETLVAADAAIPFAVPTSRWDDAHAATLSPAELLLYRSNLLGSDLTVTNFGGGNTSAKLTQTDPLSGAAVEVLWVKGSGGDIGSMKLDGFATLYQEKLLGLEAHYAGPDDDDKMVGYLPHCTFNLNGRAASIDTPLHSLLPFAHVDHVHPDAIIALAASSGGEAATQEIWGGKIGWLPWKRPGYTLGVMLRDYVRANPQVEGVMLAGHGIICWADSAKACYEHTVQLIADAANYLNAKLASKPAFGGQKVAPNPDRAAIAADLMPRLRGFMTGARRKLGHWSDDAEALEFAGSVQFERLAALGTSCPDHFLRTKIAPLTLDPARLQDDAYLAGKIADYRAMYAAYYERCKRANSPAMRDSNPVVVLVPGVGRITFATDKTTARLAGEFYGNAINVMRGAEAIGEYIALDEQEAFDIEYWLLEEAKLQRMPAPKPMVGKIALVTGGAGGIGAATAARFLREGACVVLADRDATAAEDVRAGFAKQYGKDMVRAVACDVTDEAQVQAAFAYAAREFGGLDILVANAGIASSAPIEQTTLELWDRNFDVLAQGYFLTAKHAWGLLKRMKEQGGTSVVFIGSKNAVAAAAGASAYASAKAAANHLARCLALEGAPEGIRVNVVNPDAVIKGSKIWDGDWRKERAASNKIDAGEELEAHYRNRSMLKRDVLPEDIAEAAYWLGSEASAKSTGNMINVDAGNVQAFTR</sequence>
<organism evidence="6 7">
    <name type="scientific">Novosphingobium capsulatum</name>
    <dbReference type="NCBI Taxonomy" id="13688"/>
    <lineage>
        <taxon>Bacteria</taxon>
        <taxon>Pseudomonadati</taxon>
        <taxon>Pseudomonadota</taxon>
        <taxon>Alphaproteobacteria</taxon>
        <taxon>Sphingomonadales</taxon>
        <taxon>Sphingomonadaceae</taxon>
        <taxon>Novosphingobium</taxon>
    </lineage>
</organism>
<dbReference type="Gene3D" id="3.40.50.720">
    <property type="entry name" value="NAD(P)-binding Rossmann-like Domain"/>
    <property type="match status" value="1"/>
</dbReference>
<evidence type="ECO:0000313" key="7">
    <source>
        <dbReference type="Proteomes" id="UP001184150"/>
    </source>
</evidence>
<evidence type="ECO:0000259" key="5">
    <source>
        <dbReference type="SMART" id="SM01007"/>
    </source>
</evidence>
<dbReference type="EMBL" id="JAVDRD010000001">
    <property type="protein sequence ID" value="MDR6509694.1"/>
    <property type="molecule type" value="Genomic_DNA"/>
</dbReference>
<dbReference type="NCBIfam" id="NF006189">
    <property type="entry name" value="PRK08324.1-3"/>
    <property type="match status" value="1"/>
</dbReference>
<comment type="caution">
    <text evidence="6">The sequence shown here is derived from an EMBL/GenBank/DDBJ whole genome shotgun (WGS) entry which is preliminary data.</text>
</comment>
<comment type="similarity">
    <text evidence="1">Belongs to the short-chain dehydrogenases/reductases (SDR) family.</text>
</comment>
<dbReference type="InterPro" id="IPR057326">
    <property type="entry name" value="KR_dom"/>
</dbReference>
<dbReference type="Pfam" id="PF00596">
    <property type="entry name" value="Aldolase_II"/>
    <property type="match status" value="1"/>
</dbReference>
<dbReference type="InterPro" id="IPR001303">
    <property type="entry name" value="Aldolase_II/adducin_N"/>
</dbReference>
<proteinExistence type="inferred from homology"/>
<keyword evidence="7" id="KW-1185">Reference proteome</keyword>
<dbReference type="SUPFAM" id="SSF53639">
    <property type="entry name" value="AraD/HMP-PK domain-like"/>
    <property type="match status" value="1"/>
</dbReference>
<protein>
    <submittedName>
        <fullName evidence="6">Rhamnulose-1-phosphate aldolase/alcohol dehydrogenase</fullName>
    </submittedName>
</protein>
<dbReference type="PANTHER" id="PTHR43669:SF8">
    <property type="entry name" value="SHORT-CHAIN TYPE DEHYDROGENASE_REDUCTASE-RELATED"/>
    <property type="match status" value="1"/>
</dbReference>
<feature type="domain" description="Class II aldolase/adducin N-terminal" evidence="5">
    <location>
        <begin position="62"/>
        <end position="264"/>
    </location>
</feature>
<name>A0ABU1MH70_9SPHN</name>
<dbReference type="SMART" id="SM01007">
    <property type="entry name" value="Aldolase_II"/>
    <property type="match status" value="1"/>
</dbReference>
<accession>A0ABU1MH70</accession>
<dbReference type="Pfam" id="PF13561">
    <property type="entry name" value="adh_short_C2"/>
    <property type="match status" value="1"/>
</dbReference>
<dbReference type="InterPro" id="IPR002347">
    <property type="entry name" value="SDR_fam"/>
</dbReference>
<reference evidence="6 7" key="1">
    <citation type="submission" date="2023-07" db="EMBL/GenBank/DDBJ databases">
        <title>Sorghum-associated microbial communities from plants grown in Nebraska, USA.</title>
        <authorList>
            <person name="Schachtman D."/>
        </authorList>
    </citation>
    <scope>NUCLEOTIDE SEQUENCE [LARGE SCALE GENOMIC DNA]</scope>
    <source>
        <strain evidence="6 7">DS1027</strain>
    </source>
</reference>
<dbReference type="Proteomes" id="UP001184150">
    <property type="component" value="Unassembled WGS sequence"/>
</dbReference>
<evidence type="ECO:0000256" key="3">
    <source>
        <dbReference type="SAM" id="MobiDB-lite"/>
    </source>
</evidence>
<dbReference type="InterPro" id="IPR020904">
    <property type="entry name" value="Sc_DH/Rdtase_CS"/>
</dbReference>
<dbReference type="InterPro" id="IPR013454">
    <property type="entry name" value="Bifunc_RhaD/ADH"/>
</dbReference>
<dbReference type="SUPFAM" id="SSF51735">
    <property type="entry name" value="NAD(P)-binding Rossmann-fold domains"/>
    <property type="match status" value="1"/>
</dbReference>
<dbReference type="InterPro" id="IPR036291">
    <property type="entry name" value="NAD(P)-bd_dom_sf"/>
</dbReference>